<evidence type="ECO:0000313" key="3">
    <source>
        <dbReference type="EMBL" id="QDY70101.1"/>
    </source>
</evidence>
<dbReference type="InterPro" id="IPR050445">
    <property type="entry name" value="Bact_polysacc_biosynth/exp"/>
</dbReference>
<dbReference type="PANTHER" id="PTHR32309">
    <property type="entry name" value="TYROSINE-PROTEIN KINASE"/>
    <property type="match status" value="1"/>
</dbReference>
<dbReference type="AlphaFoldDB" id="A0A5B8IYW6"/>
<evidence type="ECO:0000256" key="2">
    <source>
        <dbReference type="SAM" id="Phobius"/>
    </source>
</evidence>
<keyword evidence="4" id="KW-1185">Reference proteome</keyword>
<reference evidence="3 4" key="1">
    <citation type="submission" date="2019-07" db="EMBL/GenBank/DDBJ databases">
        <title>Litoreibacter alkalisoli sp. nov., isolated from saline-alkaline soil.</title>
        <authorList>
            <person name="Wang S."/>
            <person name="Xu L."/>
            <person name="Xing Y.-T."/>
            <person name="Sun J.-Q."/>
        </authorList>
    </citation>
    <scope>NUCLEOTIDE SEQUENCE [LARGE SCALE GENOMIC DNA]</scope>
    <source>
        <strain evidence="3 4">LN3S51</strain>
    </source>
</reference>
<keyword evidence="2" id="KW-0812">Transmembrane</keyword>
<proteinExistence type="predicted"/>
<dbReference type="PANTHER" id="PTHR32309:SF13">
    <property type="entry name" value="FERRIC ENTEROBACTIN TRANSPORT PROTEIN FEPE"/>
    <property type="match status" value="1"/>
</dbReference>
<dbReference type="KEGG" id="lit:FPZ52_11035"/>
<dbReference type="RefSeq" id="WP_146365480.1">
    <property type="nucleotide sequence ID" value="NZ_CP042261.1"/>
</dbReference>
<dbReference type="Proteomes" id="UP000318483">
    <property type="component" value="Chromosome"/>
</dbReference>
<gene>
    <name evidence="3" type="ORF">FPZ52_11035</name>
</gene>
<accession>A0A5B8IYW6</accession>
<organism evidence="3 4">
    <name type="scientific">Qingshengfaniella alkalisoli</name>
    <dbReference type="NCBI Taxonomy" id="2599296"/>
    <lineage>
        <taxon>Bacteria</taxon>
        <taxon>Pseudomonadati</taxon>
        <taxon>Pseudomonadota</taxon>
        <taxon>Alphaproteobacteria</taxon>
        <taxon>Rhodobacterales</taxon>
        <taxon>Paracoccaceae</taxon>
        <taxon>Qingshengfaniella</taxon>
    </lineage>
</organism>
<dbReference type="OrthoDB" id="7800844at2"/>
<dbReference type="EMBL" id="CP042261">
    <property type="protein sequence ID" value="QDY70101.1"/>
    <property type="molecule type" value="Genomic_DNA"/>
</dbReference>
<name>A0A5B8IYW6_9RHOB</name>
<keyword evidence="2" id="KW-0472">Membrane</keyword>
<protein>
    <recommendedName>
        <fullName evidence="5">Capsular polysaccharide transport system permease protein</fullName>
    </recommendedName>
</protein>
<sequence>MAEPSKEPTSAEGQKPQAPKSATAKPAAAQKGPASVVKLRNAASRAVPKATVKRRHKFLGLSFVVMVLLPALLTIGYLWLRAEDRYASTTAFSVRTEDTGSALESFAGIPALGVSPMNTPDSDILYQFIQSQRMVEIIDQDVDLRSMFNVHHDQDPVFALDPSASLEDLVDYWSRIVSIIYEPDNGLMTLEVQAFNPQDAQRIGQAILEESSSLINELSQIARDDTIRLAQEELDKAAVRLKETRLELSRFRDIEQIVDPTADLAGQMGVIGALQQSLAEAMIRRDTLVGTTENPNDPRIVQADRTIEAIKARILDERENIGAAQVGAKENDPLSRIVGEYEGLLVDREFAEKSYLAALASYDSAVAEARRQSRYLAVHIQPTQAESAIYPRRVTLTILVSVMAFLIWTLFVLVAYSIRDRR</sequence>
<dbReference type="GO" id="GO:0005886">
    <property type="term" value="C:plasma membrane"/>
    <property type="evidence" value="ECO:0007669"/>
    <property type="project" value="TreeGrafter"/>
</dbReference>
<evidence type="ECO:0000256" key="1">
    <source>
        <dbReference type="SAM" id="MobiDB-lite"/>
    </source>
</evidence>
<keyword evidence="2" id="KW-1133">Transmembrane helix</keyword>
<evidence type="ECO:0008006" key="5">
    <source>
        <dbReference type="Google" id="ProtNLM"/>
    </source>
</evidence>
<feature type="compositionally biased region" description="Low complexity" evidence="1">
    <location>
        <begin position="14"/>
        <end position="34"/>
    </location>
</feature>
<evidence type="ECO:0000313" key="4">
    <source>
        <dbReference type="Proteomes" id="UP000318483"/>
    </source>
</evidence>
<feature type="transmembrane region" description="Helical" evidence="2">
    <location>
        <begin position="396"/>
        <end position="418"/>
    </location>
</feature>
<dbReference type="GO" id="GO:0004713">
    <property type="term" value="F:protein tyrosine kinase activity"/>
    <property type="evidence" value="ECO:0007669"/>
    <property type="project" value="TreeGrafter"/>
</dbReference>
<feature type="transmembrane region" description="Helical" evidence="2">
    <location>
        <begin position="58"/>
        <end position="80"/>
    </location>
</feature>
<feature type="region of interest" description="Disordered" evidence="1">
    <location>
        <begin position="1"/>
        <end position="36"/>
    </location>
</feature>